<evidence type="ECO:0000313" key="1">
    <source>
        <dbReference type="EMBL" id="UVI36697.1"/>
    </source>
</evidence>
<proteinExistence type="predicted"/>
<organism evidence="1 2">
    <name type="scientific">Brevibacterium spongiae</name>
    <dbReference type="NCBI Taxonomy" id="2909672"/>
    <lineage>
        <taxon>Bacteria</taxon>
        <taxon>Bacillati</taxon>
        <taxon>Actinomycetota</taxon>
        <taxon>Actinomycetes</taxon>
        <taxon>Micrococcales</taxon>
        <taxon>Brevibacteriaceae</taxon>
        <taxon>Brevibacterium</taxon>
    </lineage>
</organism>
<evidence type="ECO:0000313" key="2">
    <source>
        <dbReference type="Proteomes" id="UP001064879"/>
    </source>
</evidence>
<keyword evidence="2" id="KW-1185">Reference proteome</keyword>
<gene>
    <name evidence="1" type="ORF">L1F31_03260</name>
</gene>
<sequence length="295" mass="32474">MGEDYFQELRQGNVVEYSGDAGLEGAHVVVSQTCDVVLAKREYLQLAPLVPLEGDKRTRALKHENPRYPRVGHGNDCLFADLAQIVSVLKDDVVDVPLAAGYEFATGHDERDFGLAVGRWFSRFAVPDEVHFWLEPLQKLVRSKYDKPESPIGRVLNQVSEIRVESDDWNSSGMQLTIHVIVEAGRLPSLPDEMVEAPDQRPLPTDANSLAEKISELKPGGEPFHANALWAKFAEALAAKCYPSKAGKSDAVSAAVSEVVGEVHSDDEFPLSKMRKSEQLDIDFLSPPVPLGDDS</sequence>
<dbReference type="EMBL" id="CP093443">
    <property type="protein sequence ID" value="UVI36697.1"/>
    <property type="molecule type" value="Genomic_DNA"/>
</dbReference>
<name>A0ABY5SQC3_9MICO</name>
<dbReference type="RefSeq" id="WP_265419264.1">
    <property type="nucleotide sequence ID" value="NZ_CP093443.1"/>
</dbReference>
<accession>A0ABY5SQC3</accession>
<reference evidence="1" key="1">
    <citation type="submission" date="2022-03" db="EMBL/GenBank/DDBJ databases">
        <title>Brevibacterium spongiae sp. nov., isolated from marine sponge.</title>
        <authorList>
            <person name="Li Z."/>
            <person name="Zhang M."/>
        </authorList>
    </citation>
    <scope>NUCLEOTIDE SEQUENCE</scope>
    <source>
        <strain evidence="1">WHS-Z9</strain>
    </source>
</reference>
<dbReference type="Proteomes" id="UP001064879">
    <property type="component" value="Chromosome"/>
</dbReference>
<protein>
    <submittedName>
        <fullName evidence="1">Uncharacterized protein</fullName>
    </submittedName>
</protein>